<dbReference type="InterPro" id="IPR003599">
    <property type="entry name" value="Ig_sub"/>
</dbReference>
<feature type="compositionally biased region" description="Low complexity" evidence="1">
    <location>
        <begin position="47"/>
        <end position="57"/>
    </location>
</feature>
<evidence type="ECO:0000313" key="4">
    <source>
        <dbReference type="Proteomes" id="UP000016666"/>
    </source>
</evidence>
<feature type="domain" description="Ig-like" evidence="2">
    <location>
        <begin position="51"/>
        <end position="153"/>
    </location>
</feature>
<reference evidence="3" key="2">
    <citation type="submission" date="2025-08" db="UniProtKB">
        <authorList>
            <consortium name="Ensembl"/>
        </authorList>
    </citation>
    <scope>IDENTIFICATION</scope>
</reference>
<proteinExistence type="predicted"/>
<dbReference type="Pfam" id="PF07679">
    <property type="entry name" value="I-set"/>
    <property type="match status" value="1"/>
</dbReference>
<organism evidence="3 4">
    <name type="scientific">Anas platyrhynchos platyrhynchos</name>
    <name type="common">Northern mallard</name>
    <dbReference type="NCBI Taxonomy" id="8840"/>
    <lineage>
        <taxon>Eukaryota</taxon>
        <taxon>Metazoa</taxon>
        <taxon>Chordata</taxon>
        <taxon>Craniata</taxon>
        <taxon>Vertebrata</taxon>
        <taxon>Euteleostomi</taxon>
        <taxon>Archelosauria</taxon>
        <taxon>Archosauria</taxon>
        <taxon>Dinosauria</taxon>
        <taxon>Saurischia</taxon>
        <taxon>Theropoda</taxon>
        <taxon>Coelurosauria</taxon>
        <taxon>Aves</taxon>
        <taxon>Neognathae</taxon>
        <taxon>Galloanserae</taxon>
        <taxon>Anseriformes</taxon>
        <taxon>Anatidae</taxon>
        <taxon>Anatinae</taxon>
        <taxon>Anas</taxon>
    </lineage>
</organism>
<sequence length="204" mass="21432">AGGGPRSWPGGGAAPWGHGDALRGWSWRGVTGRVPASLPRAKFSRLGSPGPSVSPQSPRSPPHPTTPGTSLARTSSSAARSSPTPWHPSSGGRTAPRCCCRGTTPTSPSRGGPQRYEVTGWLQIQGVRVTDEGTYRCFARNKVGEVVAFASLTVFTPGERPSPVPRRSCWVWEGTFGILGTATAWFGGGRCHPVPVLLFQTSST</sequence>
<reference evidence="3" key="3">
    <citation type="submission" date="2025-09" db="UniProtKB">
        <authorList>
            <consortium name="Ensembl"/>
        </authorList>
    </citation>
    <scope>IDENTIFICATION</scope>
</reference>
<feature type="compositionally biased region" description="Gly residues" evidence="1">
    <location>
        <begin position="1"/>
        <end position="14"/>
    </location>
</feature>
<dbReference type="InterPro" id="IPR013098">
    <property type="entry name" value="Ig_I-set"/>
</dbReference>
<evidence type="ECO:0000313" key="3">
    <source>
        <dbReference type="Ensembl" id="ENSAPLP00000020324.1"/>
    </source>
</evidence>
<evidence type="ECO:0000256" key="1">
    <source>
        <dbReference type="SAM" id="MobiDB-lite"/>
    </source>
</evidence>
<dbReference type="InterPro" id="IPR036179">
    <property type="entry name" value="Ig-like_dom_sf"/>
</dbReference>
<evidence type="ECO:0000259" key="2">
    <source>
        <dbReference type="PROSITE" id="PS50835"/>
    </source>
</evidence>
<dbReference type="Proteomes" id="UP000016666">
    <property type="component" value="Unassembled WGS sequence"/>
</dbReference>
<name>A0A493T2Y3_ANAPP</name>
<dbReference type="Gene3D" id="2.60.40.10">
    <property type="entry name" value="Immunoglobulins"/>
    <property type="match status" value="1"/>
</dbReference>
<dbReference type="CDD" id="cd00096">
    <property type="entry name" value="Ig"/>
    <property type="match status" value="1"/>
</dbReference>
<feature type="compositionally biased region" description="Low complexity" evidence="1">
    <location>
        <begin position="66"/>
        <end position="84"/>
    </location>
</feature>
<protein>
    <recommendedName>
        <fullName evidence="2">Ig-like domain-containing protein</fullName>
    </recommendedName>
</protein>
<accession>A0A493T2Y3</accession>
<feature type="region of interest" description="Disordered" evidence="1">
    <location>
        <begin position="1"/>
        <end position="24"/>
    </location>
</feature>
<keyword evidence="4" id="KW-1185">Reference proteome</keyword>
<feature type="region of interest" description="Disordered" evidence="1">
    <location>
        <begin position="36"/>
        <end position="114"/>
    </location>
</feature>
<dbReference type="SUPFAM" id="SSF48726">
    <property type="entry name" value="Immunoglobulin"/>
    <property type="match status" value="1"/>
</dbReference>
<dbReference type="AlphaFoldDB" id="A0A493T2Y3"/>
<dbReference type="PROSITE" id="PS50835">
    <property type="entry name" value="IG_LIKE"/>
    <property type="match status" value="1"/>
</dbReference>
<dbReference type="InterPro" id="IPR007110">
    <property type="entry name" value="Ig-like_dom"/>
</dbReference>
<dbReference type="SMART" id="SM00409">
    <property type="entry name" value="IG"/>
    <property type="match status" value="1"/>
</dbReference>
<dbReference type="Ensembl" id="ENSAPLT00000048356.1">
    <property type="protein sequence ID" value="ENSAPLP00000020324.1"/>
    <property type="gene ID" value="ENSAPLG00000026650.1"/>
</dbReference>
<dbReference type="InterPro" id="IPR013783">
    <property type="entry name" value="Ig-like_fold"/>
</dbReference>
<reference evidence="4" key="1">
    <citation type="submission" date="2017-10" db="EMBL/GenBank/DDBJ databases">
        <title>A new Pekin duck reference genome.</title>
        <authorList>
            <person name="Hou Z.-C."/>
            <person name="Zhou Z.-K."/>
            <person name="Zhu F."/>
            <person name="Hou S.-S."/>
        </authorList>
    </citation>
    <scope>NUCLEOTIDE SEQUENCE [LARGE SCALE GENOMIC DNA]</scope>
</reference>